<evidence type="ECO:0000256" key="1">
    <source>
        <dbReference type="ARBA" id="ARBA00009405"/>
    </source>
</evidence>
<dbReference type="Pfam" id="PF00682">
    <property type="entry name" value="HMGL-like"/>
    <property type="match status" value="1"/>
</dbReference>
<dbReference type="CDD" id="cd07938">
    <property type="entry name" value="DRE_TIM_HMGL"/>
    <property type="match status" value="1"/>
</dbReference>
<dbReference type="GO" id="GO:0004419">
    <property type="term" value="F:hydroxymethylglutaryl-CoA lyase activity"/>
    <property type="evidence" value="ECO:0007669"/>
    <property type="project" value="TreeGrafter"/>
</dbReference>
<dbReference type="PROSITE" id="PS50991">
    <property type="entry name" value="PYR_CT"/>
    <property type="match status" value="1"/>
</dbReference>
<comment type="similarity">
    <text evidence="1">Belongs to the HMG-CoA lyase family.</text>
</comment>
<gene>
    <name evidence="5" type="ORF">H0A68_11500</name>
</gene>
<sequence length="318" mass="34313">MPRRVYINDVSMRDGLQIEPIFVPTERKIALINNISRTGVAKIETTSFTSPKAIPALRDAEDVMKGIERAPGVQYVVLVPNMRGAERALACDVDEINLVMSASETHNLANLRMTRSQSMRELARIIAHAGGRVATNVSISTCFGCPMEGEVDPQEVLRLGDFFADHGASGISLADTTGMANPAQVLQLCSGLAQRWPDMALTLHFHNTRGMGLANVMAGLSTGIVRYDASLAGLGGCPFAPGATGNICTEDLAHMLESMGIDTGIDLDRLIFCAHEMAETVGHDVPGQVMKAGRWNKRFPCPPDLEQVRERALSRDAA</sequence>
<dbReference type="NCBIfam" id="NF004283">
    <property type="entry name" value="PRK05692.1"/>
    <property type="match status" value="1"/>
</dbReference>
<accession>A0A853FFA2</accession>
<keyword evidence="2" id="KW-0479">Metal-binding</keyword>
<evidence type="ECO:0000313" key="6">
    <source>
        <dbReference type="Proteomes" id="UP000580517"/>
    </source>
</evidence>
<dbReference type="InterPro" id="IPR043594">
    <property type="entry name" value="HMGL"/>
</dbReference>
<dbReference type="OrthoDB" id="9784013at2"/>
<evidence type="ECO:0000256" key="2">
    <source>
        <dbReference type="ARBA" id="ARBA00022723"/>
    </source>
</evidence>
<evidence type="ECO:0000259" key="4">
    <source>
        <dbReference type="PROSITE" id="PS50991"/>
    </source>
</evidence>
<reference evidence="5 6" key="1">
    <citation type="submission" date="2020-07" db="EMBL/GenBank/DDBJ databases">
        <title>Taxonomic revisions and descriptions of new bacterial species based on genomic comparisons in the high-G+C-content subgroup of the family Alcaligenaceae.</title>
        <authorList>
            <person name="Szabo A."/>
            <person name="Felfoldi T."/>
        </authorList>
    </citation>
    <scope>NUCLEOTIDE SEQUENCE [LARGE SCALE GENOMIC DNA]</scope>
    <source>
        <strain evidence="5 6">DSM 25264</strain>
    </source>
</reference>
<name>A0A853FFA2_9BURK</name>
<evidence type="ECO:0000313" key="5">
    <source>
        <dbReference type="EMBL" id="NYT37500.1"/>
    </source>
</evidence>
<proteinExistence type="inferred from homology"/>
<dbReference type="PANTHER" id="PTHR42738:SF7">
    <property type="entry name" value="HYDROXYMETHYLGLUTARYL-COA LYASE"/>
    <property type="match status" value="1"/>
</dbReference>
<dbReference type="FunFam" id="3.20.20.70:FF:000071">
    <property type="entry name" value="Hydroxymethylglutaryl-CoA lyase"/>
    <property type="match status" value="1"/>
</dbReference>
<feature type="domain" description="Pyruvate carboxyltransferase" evidence="4">
    <location>
        <begin position="5"/>
        <end position="271"/>
    </location>
</feature>
<organism evidence="5 6">
    <name type="scientific">Allopusillimonas soli</name>
    <dbReference type="NCBI Taxonomy" id="659016"/>
    <lineage>
        <taxon>Bacteria</taxon>
        <taxon>Pseudomonadati</taxon>
        <taxon>Pseudomonadota</taxon>
        <taxon>Betaproteobacteria</taxon>
        <taxon>Burkholderiales</taxon>
        <taxon>Alcaligenaceae</taxon>
        <taxon>Allopusillimonas</taxon>
    </lineage>
</organism>
<dbReference type="PANTHER" id="PTHR42738">
    <property type="entry name" value="HYDROXYMETHYLGLUTARYL-COA LYASE"/>
    <property type="match status" value="1"/>
</dbReference>
<dbReference type="InterPro" id="IPR013785">
    <property type="entry name" value="Aldolase_TIM"/>
</dbReference>
<dbReference type="GO" id="GO:0046872">
    <property type="term" value="F:metal ion binding"/>
    <property type="evidence" value="ECO:0007669"/>
    <property type="project" value="UniProtKB-KW"/>
</dbReference>
<comment type="caution">
    <text evidence="5">The sequence shown here is derived from an EMBL/GenBank/DDBJ whole genome shotgun (WGS) entry which is preliminary data.</text>
</comment>
<evidence type="ECO:0000256" key="3">
    <source>
        <dbReference type="ARBA" id="ARBA00023239"/>
    </source>
</evidence>
<dbReference type="SUPFAM" id="SSF51569">
    <property type="entry name" value="Aldolase"/>
    <property type="match status" value="1"/>
</dbReference>
<dbReference type="GO" id="GO:0046951">
    <property type="term" value="P:ketone body biosynthetic process"/>
    <property type="evidence" value="ECO:0007669"/>
    <property type="project" value="TreeGrafter"/>
</dbReference>
<dbReference type="GO" id="GO:0006552">
    <property type="term" value="P:L-leucine catabolic process"/>
    <property type="evidence" value="ECO:0007669"/>
    <property type="project" value="TreeGrafter"/>
</dbReference>
<keyword evidence="3 5" id="KW-0456">Lyase</keyword>
<dbReference type="AlphaFoldDB" id="A0A853FFA2"/>
<dbReference type="Gene3D" id="3.20.20.70">
    <property type="entry name" value="Aldolase class I"/>
    <property type="match status" value="1"/>
</dbReference>
<keyword evidence="6" id="KW-1185">Reference proteome</keyword>
<dbReference type="InterPro" id="IPR000891">
    <property type="entry name" value="PYR_CT"/>
</dbReference>
<dbReference type="EMBL" id="JACCEW010000003">
    <property type="protein sequence ID" value="NYT37500.1"/>
    <property type="molecule type" value="Genomic_DNA"/>
</dbReference>
<protein>
    <submittedName>
        <fullName evidence="5">Hydroxymethylglutaryl-CoA lyase</fullName>
    </submittedName>
</protein>
<dbReference type="Proteomes" id="UP000580517">
    <property type="component" value="Unassembled WGS sequence"/>
</dbReference>